<keyword evidence="3" id="KW-1133">Transmembrane helix</keyword>
<sequence length="374" mass="41412">MQEFAEGILASPAWQGIGALAGLAAVAIYVAVEVRRRRRRDDPPGNSRETQQWETFDLSSPEGEDSFYKALTKSIIAAEESIYRSGRGFARPRHERVINDLIRAEETALRNGVEVTRIQSSPSASEKWSKAYADLTERYPEHLRIFAGYSENPLVNVAVIDAYGSSPVIQLLFESHELTAGGPRHRGAAALFLRSQPALAISLQQQFEEHVRILHRMTGDEVRKLANAPIYFAYGSNMSGEQMRERCPSARPLGIAHLYGWRRSFCVPAPHLDGLAAGIQRSDNDGSHVVGVAYEMTVPDQQRLDAIEQGGYRPERVGIKLDGIHKEAYTHVPVSTVPEVPSDVPRAYLDIMITGAEENGLSELAAELRRLGAR</sequence>
<protein>
    <submittedName>
        <fullName evidence="5">Gamma-glutamylcyclotransferase family protein</fullName>
    </submittedName>
</protein>
<dbReference type="SUPFAM" id="SSF110857">
    <property type="entry name" value="Gamma-glutamyl cyclotransferase-like"/>
    <property type="match status" value="1"/>
</dbReference>
<dbReference type="PANTHER" id="PTHR12935:SF0">
    <property type="entry name" value="GAMMA-GLUTAMYLCYCLOTRANSFERASE"/>
    <property type="match status" value="1"/>
</dbReference>
<dbReference type="InterPro" id="IPR017939">
    <property type="entry name" value="G-Glutamylcylcotransferase"/>
</dbReference>
<dbReference type="PANTHER" id="PTHR12935">
    <property type="entry name" value="GAMMA-GLUTAMYLCYCLOTRANSFERASE"/>
    <property type="match status" value="1"/>
</dbReference>
<dbReference type="InterPro" id="IPR013024">
    <property type="entry name" value="GGCT-like"/>
</dbReference>
<evidence type="ECO:0000256" key="1">
    <source>
        <dbReference type="ARBA" id="ARBA00023239"/>
    </source>
</evidence>
<proteinExistence type="predicted"/>
<evidence type="ECO:0000313" key="6">
    <source>
        <dbReference type="Proteomes" id="UP001301731"/>
    </source>
</evidence>
<dbReference type="RefSeq" id="WP_318104089.1">
    <property type="nucleotide sequence ID" value="NZ_CP137573.1"/>
</dbReference>
<dbReference type="Gene3D" id="3.10.490.10">
    <property type="entry name" value="Gamma-glutamyl cyclotransferase-like"/>
    <property type="match status" value="1"/>
</dbReference>
<evidence type="ECO:0000256" key="3">
    <source>
        <dbReference type="SAM" id="Phobius"/>
    </source>
</evidence>
<keyword evidence="3" id="KW-0812">Transmembrane</keyword>
<evidence type="ECO:0000259" key="4">
    <source>
        <dbReference type="Pfam" id="PF06094"/>
    </source>
</evidence>
<accession>A0ABZ0LTU2</accession>
<feature type="transmembrane region" description="Helical" evidence="3">
    <location>
        <begin position="12"/>
        <end position="32"/>
    </location>
</feature>
<dbReference type="InterPro" id="IPR036568">
    <property type="entry name" value="GGCT-like_sf"/>
</dbReference>
<evidence type="ECO:0000313" key="5">
    <source>
        <dbReference type="EMBL" id="WOX22807.1"/>
    </source>
</evidence>
<dbReference type="Proteomes" id="UP001301731">
    <property type="component" value="Chromosome"/>
</dbReference>
<dbReference type="EMBL" id="CP137573">
    <property type="protein sequence ID" value="WOX22807.1"/>
    <property type="molecule type" value="Genomic_DNA"/>
</dbReference>
<keyword evidence="6" id="KW-1185">Reference proteome</keyword>
<keyword evidence="3" id="KW-0472">Membrane</keyword>
<keyword evidence="1" id="KW-0456">Lyase</keyword>
<dbReference type="CDD" id="cd06661">
    <property type="entry name" value="GGCT_like"/>
    <property type="match status" value="1"/>
</dbReference>
<reference evidence="5 6" key="1">
    <citation type="submission" date="2023-10" db="EMBL/GenBank/DDBJ databases">
        <title>The genome sequence of Streptomyces sp. HUAS YS2.</title>
        <authorList>
            <person name="Mo P."/>
        </authorList>
    </citation>
    <scope>NUCLEOTIDE SEQUENCE [LARGE SCALE GENOMIC DNA]</scope>
    <source>
        <strain evidence="5 6">HUAS YS2</strain>
    </source>
</reference>
<evidence type="ECO:0000256" key="2">
    <source>
        <dbReference type="SAM" id="MobiDB-lite"/>
    </source>
</evidence>
<feature type="domain" description="Gamma-glutamylcyclotransferase AIG2-like" evidence="4">
    <location>
        <begin position="231"/>
        <end position="333"/>
    </location>
</feature>
<gene>
    <name evidence="5" type="ORF">R2D22_15935</name>
</gene>
<feature type="region of interest" description="Disordered" evidence="2">
    <location>
        <begin position="38"/>
        <end position="62"/>
    </location>
</feature>
<organism evidence="5 6">
    <name type="scientific">Streptomyces solicathayae</name>
    <dbReference type="NCBI Taxonomy" id="3081768"/>
    <lineage>
        <taxon>Bacteria</taxon>
        <taxon>Bacillati</taxon>
        <taxon>Actinomycetota</taxon>
        <taxon>Actinomycetes</taxon>
        <taxon>Kitasatosporales</taxon>
        <taxon>Streptomycetaceae</taxon>
        <taxon>Streptomyces</taxon>
    </lineage>
</organism>
<dbReference type="InterPro" id="IPR009288">
    <property type="entry name" value="AIG2-like_dom"/>
</dbReference>
<feature type="compositionally biased region" description="Polar residues" evidence="2">
    <location>
        <begin position="47"/>
        <end position="58"/>
    </location>
</feature>
<dbReference type="Pfam" id="PF06094">
    <property type="entry name" value="GGACT"/>
    <property type="match status" value="1"/>
</dbReference>
<name>A0ABZ0LTU2_9ACTN</name>